<keyword evidence="8" id="KW-1185">Reference proteome</keyword>
<protein>
    <submittedName>
        <fullName evidence="7">Flagellar hook-associated protein FlgL</fullName>
    </submittedName>
</protein>
<evidence type="ECO:0000259" key="6">
    <source>
        <dbReference type="Pfam" id="PF00669"/>
    </source>
</evidence>
<dbReference type="PANTHER" id="PTHR42792">
    <property type="entry name" value="FLAGELLIN"/>
    <property type="match status" value="1"/>
</dbReference>
<dbReference type="InterPro" id="IPR001492">
    <property type="entry name" value="Flagellin"/>
</dbReference>
<dbReference type="InterPro" id="IPR001029">
    <property type="entry name" value="Flagellin_N"/>
</dbReference>
<keyword evidence="4" id="KW-0964">Secreted</keyword>
<evidence type="ECO:0000256" key="3">
    <source>
        <dbReference type="ARBA" id="ARBA00005709"/>
    </source>
</evidence>
<evidence type="ECO:0000313" key="8">
    <source>
        <dbReference type="Proteomes" id="UP000651208"/>
    </source>
</evidence>
<dbReference type="SUPFAM" id="SSF64518">
    <property type="entry name" value="Phase 1 flagellin"/>
    <property type="match status" value="1"/>
</dbReference>
<feature type="domain" description="Flagellin N-terminal" evidence="6">
    <location>
        <begin position="3"/>
        <end position="140"/>
    </location>
</feature>
<gene>
    <name evidence="7" type="primary">flgL</name>
    <name evidence="7" type="ORF">FcAc13_00965</name>
</gene>
<sequence>MRISTNSMYQKNLQNILNTQSHWQKSGLHLATGKKVLCPSDDPMAASQALVVKQAQARNEQLQATRQSIEKSLARQDTILKEATTIVQNIQETLVYAGNETLNDTDRADLANKLQGFKDQLISLANSRDANGHYIFAGSKNDTPPFIVNEQGQVSYVGSQETLNVFIDETREIPINFTGNNIFLIGSNIKESDDSTSEIDLFASIDQALLALNMELDQGTEADAVAFRDLLAKANKGIDNCFSHISSVRAQGGSLLAEVENLMTLGKTLDIDFQTQISELEDVDWYEAISDYVMLQASLKAAQQTFINMQNMSLFQQK</sequence>
<comment type="similarity">
    <text evidence="3">Belongs to the bacterial flagellin family.</text>
</comment>
<accession>A0ABR7QUI3</accession>
<dbReference type="Proteomes" id="UP000651208">
    <property type="component" value="Unassembled WGS sequence"/>
</dbReference>
<evidence type="ECO:0000313" key="7">
    <source>
        <dbReference type="EMBL" id="MBC9129874.1"/>
    </source>
</evidence>
<organism evidence="7 8">
    <name type="scientific">Frischella japonica</name>
    <dbReference type="NCBI Taxonomy" id="2741544"/>
    <lineage>
        <taxon>Bacteria</taxon>
        <taxon>Pseudomonadati</taxon>
        <taxon>Pseudomonadota</taxon>
        <taxon>Gammaproteobacteria</taxon>
        <taxon>Orbales</taxon>
        <taxon>Orbaceae</taxon>
        <taxon>Frischella</taxon>
    </lineage>
</organism>
<keyword evidence="7" id="KW-0966">Cell projection</keyword>
<comment type="subcellular location">
    <subcellularLocation>
        <location evidence="1">Bacterial flagellum</location>
    </subcellularLocation>
    <subcellularLocation>
        <location evidence="2">Secreted</location>
    </subcellularLocation>
</comment>
<keyword evidence="5" id="KW-0975">Bacterial flagellum</keyword>
<dbReference type="EMBL" id="JABURY010000004">
    <property type="protein sequence ID" value="MBC9129874.1"/>
    <property type="molecule type" value="Genomic_DNA"/>
</dbReference>
<reference evidence="7 8" key="1">
    <citation type="submission" date="2020-06" db="EMBL/GenBank/DDBJ databases">
        <title>Frischella cerana isolated from Apis cerana gut homogenate.</title>
        <authorList>
            <person name="Wolter L.A."/>
            <person name="Suenami S."/>
            <person name="Miyazaki R."/>
        </authorList>
    </citation>
    <scope>NUCLEOTIDE SEQUENCE [LARGE SCALE GENOMIC DNA]</scope>
    <source>
        <strain evidence="7 8">Ac13</strain>
    </source>
</reference>
<evidence type="ECO:0000256" key="4">
    <source>
        <dbReference type="ARBA" id="ARBA00022525"/>
    </source>
</evidence>
<dbReference type="Gene3D" id="1.20.1330.10">
    <property type="entry name" value="f41 fragment of flagellin, N-terminal domain"/>
    <property type="match status" value="1"/>
</dbReference>
<comment type="caution">
    <text evidence="7">The sequence shown here is derived from an EMBL/GenBank/DDBJ whole genome shotgun (WGS) entry which is preliminary data.</text>
</comment>
<name>A0ABR7QUI3_9GAMM</name>
<evidence type="ECO:0000256" key="2">
    <source>
        <dbReference type="ARBA" id="ARBA00004613"/>
    </source>
</evidence>
<dbReference type="NCBIfam" id="TIGR02550">
    <property type="entry name" value="flagell_flgL"/>
    <property type="match status" value="1"/>
</dbReference>
<proteinExistence type="inferred from homology"/>
<dbReference type="PANTHER" id="PTHR42792:SF1">
    <property type="entry name" value="FLAGELLAR HOOK-ASSOCIATED PROTEIN 3"/>
    <property type="match status" value="1"/>
</dbReference>
<dbReference type="RefSeq" id="WP_187754331.1">
    <property type="nucleotide sequence ID" value="NZ_JABURY010000004.1"/>
</dbReference>
<keyword evidence="7" id="KW-0969">Cilium</keyword>
<dbReference type="InterPro" id="IPR013384">
    <property type="entry name" value="Flagell_FlgL"/>
</dbReference>
<evidence type="ECO:0000256" key="1">
    <source>
        <dbReference type="ARBA" id="ARBA00004365"/>
    </source>
</evidence>
<dbReference type="Pfam" id="PF00669">
    <property type="entry name" value="Flagellin_N"/>
    <property type="match status" value="1"/>
</dbReference>
<evidence type="ECO:0000256" key="5">
    <source>
        <dbReference type="ARBA" id="ARBA00023143"/>
    </source>
</evidence>
<keyword evidence="7" id="KW-0282">Flagellum</keyword>